<dbReference type="InterPro" id="IPR000757">
    <property type="entry name" value="Beta-glucanase-like"/>
</dbReference>
<dbReference type="InterPro" id="IPR050546">
    <property type="entry name" value="Glycosyl_Hydrlase_16"/>
</dbReference>
<dbReference type="GO" id="GO:0005975">
    <property type="term" value="P:carbohydrate metabolic process"/>
    <property type="evidence" value="ECO:0007669"/>
    <property type="project" value="InterPro"/>
</dbReference>
<dbReference type="GO" id="GO:0004553">
    <property type="term" value="F:hydrolase activity, hydrolyzing O-glycosyl compounds"/>
    <property type="evidence" value="ECO:0007669"/>
    <property type="project" value="InterPro"/>
</dbReference>
<protein>
    <submittedName>
        <fullName evidence="3">Unannotated protein</fullName>
    </submittedName>
</protein>
<dbReference type="Gene3D" id="2.60.120.200">
    <property type="match status" value="1"/>
</dbReference>
<comment type="similarity">
    <text evidence="1">Belongs to the glycosyl hydrolase 16 family.</text>
</comment>
<sequence>MSDTKILWSDDFEGDRGASVNPKFWNFDLGDGTSAGIPGWGNQEREWYLEEQAKLSGNSELIISATRNANPDAYPAYYGEAAEWLSAKLTTKNKVEVLYGLIEARVQIPTGVGTWPAFWMLGTNLDEVTWPFCGEIDILEARGKDSGNLVATLHGPGYSGEFGCGKEWRTPVSMNNDFHTFAVEWLPDSITWLFDGVPFSRKIRADVAPHEWVFDHPFYIITNLAMGGGFTGDIDPNLNDAEMKIDFVRVSSINGVGEVIIKIQ</sequence>
<accession>A0A6J6BNJ1</accession>
<dbReference type="InterPro" id="IPR013320">
    <property type="entry name" value="ConA-like_dom_sf"/>
</dbReference>
<dbReference type="PANTHER" id="PTHR10963:SF55">
    <property type="entry name" value="GLYCOSIDE HYDROLASE FAMILY 16 PROTEIN"/>
    <property type="match status" value="1"/>
</dbReference>
<feature type="domain" description="GH16" evidence="2">
    <location>
        <begin position="1"/>
        <end position="256"/>
    </location>
</feature>
<dbReference type="CDD" id="cd08023">
    <property type="entry name" value="GH16_laminarinase_like"/>
    <property type="match status" value="1"/>
</dbReference>
<evidence type="ECO:0000259" key="2">
    <source>
        <dbReference type="PROSITE" id="PS51762"/>
    </source>
</evidence>
<dbReference type="PANTHER" id="PTHR10963">
    <property type="entry name" value="GLYCOSYL HYDROLASE-RELATED"/>
    <property type="match status" value="1"/>
</dbReference>
<dbReference type="PROSITE" id="PS51762">
    <property type="entry name" value="GH16_2"/>
    <property type="match status" value="1"/>
</dbReference>
<gene>
    <name evidence="3" type="ORF">UFOPK1433_00436</name>
</gene>
<reference evidence="3" key="1">
    <citation type="submission" date="2020-05" db="EMBL/GenBank/DDBJ databases">
        <authorList>
            <person name="Chiriac C."/>
            <person name="Salcher M."/>
            <person name="Ghai R."/>
            <person name="Kavagutti S V."/>
        </authorList>
    </citation>
    <scope>NUCLEOTIDE SEQUENCE</scope>
</reference>
<proteinExistence type="inferred from homology"/>
<dbReference type="AlphaFoldDB" id="A0A6J6BNJ1"/>
<dbReference type="SUPFAM" id="SSF49899">
    <property type="entry name" value="Concanavalin A-like lectins/glucanases"/>
    <property type="match status" value="1"/>
</dbReference>
<organism evidence="3">
    <name type="scientific">freshwater metagenome</name>
    <dbReference type="NCBI Taxonomy" id="449393"/>
    <lineage>
        <taxon>unclassified sequences</taxon>
        <taxon>metagenomes</taxon>
        <taxon>ecological metagenomes</taxon>
    </lineage>
</organism>
<evidence type="ECO:0000313" key="3">
    <source>
        <dbReference type="EMBL" id="CAB4539748.1"/>
    </source>
</evidence>
<dbReference type="EMBL" id="CAEZSN010000035">
    <property type="protein sequence ID" value="CAB4539748.1"/>
    <property type="molecule type" value="Genomic_DNA"/>
</dbReference>
<name>A0A6J6BNJ1_9ZZZZ</name>
<evidence type="ECO:0000256" key="1">
    <source>
        <dbReference type="ARBA" id="ARBA00006865"/>
    </source>
</evidence>
<dbReference type="Pfam" id="PF00722">
    <property type="entry name" value="Glyco_hydro_16"/>
    <property type="match status" value="1"/>
</dbReference>